<dbReference type="InterPro" id="IPR007612">
    <property type="entry name" value="LOR"/>
</dbReference>
<evidence type="ECO:0000313" key="3">
    <source>
        <dbReference type="Proteomes" id="UP000309340"/>
    </source>
</evidence>
<dbReference type="AlphaFoldDB" id="A0A4U0XUU5"/>
<dbReference type="Gene3D" id="2.40.160.200">
    <property type="entry name" value="LURP1-related"/>
    <property type="match status" value="1"/>
</dbReference>
<organism evidence="2 3">
    <name type="scientific">Friedmanniomyces simplex</name>
    <dbReference type="NCBI Taxonomy" id="329884"/>
    <lineage>
        <taxon>Eukaryota</taxon>
        <taxon>Fungi</taxon>
        <taxon>Dikarya</taxon>
        <taxon>Ascomycota</taxon>
        <taxon>Pezizomycotina</taxon>
        <taxon>Dothideomycetes</taxon>
        <taxon>Dothideomycetidae</taxon>
        <taxon>Mycosphaerellales</taxon>
        <taxon>Teratosphaeriaceae</taxon>
        <taxon>Friedmanniomyces</taxon>
    </lineage>
</organism>
<dbReference type="Proteomes" id="UP000309340">
    <property type="component" value="Unassembled WGS sequence"/>
</dbReference>
<gene>
    <name evidence="2" type="ORF">B0A55_01890</name>
</gene>
<dbReference type="InterPro" id="IPR038595">
    <property type="entry name" value="LOR_sf"/>
</dbReference>
<evidence type="ECO:0000256" key="1">
    <source>
        <dbReference type="ARBA" id="ARBA00005437"/>
    </source>
</evidence>
<keyword evidence="3" id="KW-1185">Reference proteome</keyword>
<dbReference type="OrthoDB" id="97518at2759"/>
<evidence type="ECO:0000313" key="2">
    <source>
        <dbReference type="EMBL" id="TKA80401.1"/>
    </source>
</evidence>
<name>A0A4U0XUU5_9PEZI</name>
<dbReference type="InterPro" id="IPR025659">
    <property type="entry name" value="Tubby-like_C"/>
</dbReference>
<proteinExistence type="inferred from homology"/>
<dbReference type="SUPFAM" id="SSF54518">
    <property type="entry name" value="Tubby C-terminal domain-like"/>
    <property type="match status" value="1"/>
</dbReference>
<reference evidence="2 3" key="1">
    <citation type="submission" date="2017-03" db="EMBL/GenBank/DDBJ databases">
        <title>Genomes of endolithic fungi from Antarctica.</title>
        <authorList>
            <person name="Coleine C."/>
            <person name="Masonjones S."/>
            <person name="Stajich J.E."/>
        </authorList>
    </citation>
    <scope>NUCLEOTIDE SEQUENCE [LARGE SCALE GENOMIC DNA]</scope>
    <source>
        <strain evidence="2 3">CCFEE 5184</strain>
    </source>
</reference>
<dbReference type="STRING" id="329884.A0A4U0XUU5"/>
<sequence>MAPHLSPCTPALGPQPVSAQLYSPNQTTLVMKEKVFSLTGDDFTVRTVDGLDICKCKGKMVSAHDSKKFTDTTGTELFTLKNKMLSLHKSFHGDSPHGRHDFAVKGHFKLVGSRSTVEFKNASDGTEVELEVKGDWMDRSAAITFAGREVAKISRSFFNVRELMGDKQTYQVTVAANVDLSLIAAICVSLDERETEEGK</sequence>
<protein>
    <recommendedName>
        <fullName evidence="4">Protein LURP-one-related 15</fullName>
    </recommendedName>
</protein>
<dbReference type="PANTHER" id="PTHR31087:SF161">
    <property type="entry name" value="TUBBY C 2 FAMILY PROTEIN"/>
    <property type="match status" value="1"/>
</dbReference>
<accession>A0A4U0XUU5</accession>
<comment type="caution">
    <text evidence="2">The sequence shown here is derived from an EMBL/GenBank/DDBJ whole genome shotgun (WGS) entry which is preliminary data.</text>
</comment>
<comment type="similarity">
    <text evidence="1">Belongs to the LOR family.</text>
</comment>
<dbReference type="EMBL" id="NAJQ01000071">
    <property type="protein sequence ID" value="TKA80401.1"/>
    <property type="molecule type" value="Genomic_DNA"/>
</dbReference>
<dbReference type="PANTHER" id="PTHR31087">
    <property type="match status" value="1"/>
</dbReference>
<evidence type="ECO:0008006" key="4">
    <source>
        <dbReference type="Google" id="ProtNLM"/>
    </source>
</evidence>
<dbReference type="Pfam" id="PF04525">
    <property type="entry name" value="LOR"/>
    <property type="match status" value="1"/>
</dbReference>